<dbReference type="InterPro" id="IPR036396">
    <property type="entry name" value="Cyt_P450_sf"/>
</dbReference>
<evidence type="ECO:0000256" key="3">
    <source>
        <dbReference type="ARBA" id="ARBA00010617"/>
    </source>
</evidence>
<dbReference type="InterPro" id="IPR001128">
    <property type="entry name" value="Cyt_P450"/>
</dbReference>
<evidence type="ECO:0000256" key="2">
    <source>
        <dbReference type="ARBA" id="ARBA00005179"/>
    </source>
</evidence>
<dbReference type="InParanoid" id="A0A067MHQ8"/>
<dbReference type="EMBL" id="KL198033">
    <property type="protein sequence ID" value="KDQ15298.1"/>
    <property type="molecule type" value="Genomic_DNA"/>
</dbReference>
<accession>A0A067MHQ8</accession>
<dbReference type="GO" id="GO:0016705">
    <property type="term" value="F:oxidoreductase activity, acting on paired donors, with incorporation or reduction of molecular oxygen"/>
    <property type="evidence" value="ECO:0007669"/>
    <property type="project" value="InterPro"/>
</dbReference>
<keyword evidence="12" id="KW-1185">Reference proteome</keyword>
<reference evidence="12" key="1">
    <citation type="journal article" date="2014" name="Proc. Natl. Acad. Sci. U.S.A.">
        <title>Extensive sampling of basidiomycete genomes demonstrates inadequacy of the white-rot/brown-rot paradigm for wood decay fungi.</title>
        <authorList>
            <person name="Riley R."/>
            <person name="Salamov A.A."/>
            <person name="Brown D.W."/>
            <person name="Nagy L.G."/>
            <person name="Floudas D."/>
            <person name="Held B.W."/>
            <person name="Levasseur A."/>
            <person name="Lombard V."/>
            <person name="Morin E."/>
            <person name="Otillar R."/>
            <person name="Lindquist E.A."/>
            <person name="Sun H."/>
            <person name="LaButti K.M."/>
            <person name="Schmutz J."/>
            <person name="Jabbour D."/>
            <person name="Luo H."/>
            <person name="Baker S.E."/>
            <person name="Pisabarro A.G."/>
            <person name="Walton J.D."/>
            <person name="Blanchette R.A."/>
            <person name="Henrissat B."/>
            <person name="Martin F."/>
            <person name="Cullen D."/>
            <person name="Hibbett D.S."/>
            <person name="Grigoriev I.V."/>
        </authorList>
    </citation>
    <scope>NUCLEOTIDE SEQUENCE [LARGE SCALE GENOMIC DNA]</scope>
    <source>
        <strain evidence="12">FD-172 SS1</strain>
    </source>
</reference>
<dbReference type="PRINTS" id="PR00385">
    <property type="entry name" value="P450"/>
</dbReference>
<dbReference type="HOGENOM" id="CLU_001570_2_3_1"/>
<dbReference type="GO" id="GO:0020037">
    <property type="term" value="F:heme binding"/>
    <property type="evidence" value="ECO:0007669"/>
    <property type="project" value="InterPro"/>
</dbReference>
<dbReference type="PANTHER" id="PTHR46300:SF7">
    <property type="entry name" value="P450, PUTATIVE (EUROFUNG)-RELATED"/>
    <property type="match status" value="1"/>
</dbReference>
<comment type="cofactor">
    <cofactor evidence="1 9">
        <name>heme</name>
        <dbReference type="ChEBI" id="CHEBI:30413"/>
    </cofactor>
</comment>
<evidence type="ECO:0000256" key="1">
    <source>
        <dbReference type="ARBA" id="ARBA00001971"/>
    </source>
</evidence>
<evidence type="ECO:0000256" key="4">
    <source>
        <dbReference type="ARBA" id="ARBA00022617"/>
    </source>
</evidence>
<proteinExistence type="inferred from homology"/>
<evidence type="ECO:0000313" key="11">
    <source>
        <dbReference type="EMBL" id="KDQ15298.1"/>
    </source>
</evidence>
<dbReference type="STRING" id="930990.A0A067MHQ8"/>
<keyword evidence="5 9" id="KW-0479">Metal-binding</keyword>
<dbReference type="Pfam" id="PF00067">
    <property type="entry name" value="p450"/>
    <property type="match status" value="1"/>
</dbReference>
<keyword evidence="6 10" id="KW-0560">Oxidoreductase</keyword>
<dbReference type="PRINTS" id="PR00463">
    <property type="entry name" value="EP450I"/>
</dbReference>
<dbReference type="PROSITE" id="PS00086">
    <property type="entry name" value="CYTOCHROME_P450"/>
    <property type="match status" value="1"/>
</dbReference>
<keyword evidence="8 10" id="KW-0503">Monooxygenase</keyword>
<gene>
    <name evidence="11" type="ORF">BOTBODRAFT_31956</name>
</gene>
<dbReference type="Proteomes" id="UP000027195">
    <property type="component" value="Unassembled WGS sequence"/>
</dbReference>
<dbReference type="AlphaFoldDB" id="A0A067MHQ8"/>
<keyword evidence="7 9" id="KW-0408">Iron</keyword>
<sequence length="525" mass="59236">MLQLSLRHVDVAVIVLLAVCVKRLVTGFNFDAWRYSPPPGPKALPFIGNAHQIPSQFRWLKFTEWSKKFGDIVLARYYGQDMVILSSPKVAYELLEKRSDLYSDRARFVMAGELVGFENSISFSRYGDGFRDKRKLLHRALNARAAKDYHPLQLRETRAQCVRILDNPNDLITQIWHTAAAVILSVARGHNVKSMDDPYIASAQEILTIFGQATKPGRFHVDNWPVLKHVPSWFPGAGFKRQAMEWKEELMRLVNEPIQTVKRNMLAGTQPICYISKSFEELGGVKECPKEKEELITWTSVSLFGGGRDTTVSAITTFFLAMTLYPDVQRKAQAEIDRVTGGTRLPDFEDRDQMPYACALLKEVLRWRPVAPVGVPHRLSRDDVYEGYFLKEGSSVIPNIWAMCNDETVYPQPTRFMPERFLEEDGVTPVVIPYAKDFGSHAFGFGRRICPGLHIADASLFISIVTTLAVLDVRKDVDANGVEIDFVPETISGIVCHLKPWPCKVTARSEAAAAMVRQSVAARKD</sequence>
<feature type="binding site" description="axial binding residue" evidence="9">
    <location>
        <position position="450"/>
    </location>
    <ligand>
        <name>heme</name>
        <dbReference type="ChEBI" id="CHEBI:30413"/>
    </ligand>
    <ligandPart>
        <name>Fe</name>
        <dbReference type="ChEBI" id="CHEBI:18248"/>
    </ligandPart>
</feature>
<dbReference type="CDD" id="cd11065">
    <property type="entry name" value="CYP64-like"/>
    <property type="match status" value="1"/>
</dbReference>
<protein>
    <recommendedName>
        <fullName evidence="13">Cytochrome P450</fullName>
    </recommendedName>
</protein>
<organism evidence="11 12">
    <name type="scientific">Botryobasidium botryosum (strain FD-172 SS1)</name>
    <dbReference type="NCBI Taxonomy" id="930990"/>
    <lineage>
        <taxon>Eukaryota</taxon>
        <taxon>Fungi</taxon>
        <taxon>Dikarya</taxon>
        <taxon>Basidiomycota</taxon>
        <taxon>Agaricomycotina</taxon>
        <taxon>Agaricomycetes</taxon>
        <taxon>Cantharellales</taxon>
        <taxon>Botryobasidiaceae</taxon>
        <taxon>Botryobasidium</taxon>
    </lineage>
</organism>
<evidence type="ECO:0000256" key="8">
    <source>
        <dbReference type="ARBA" id="ARBA00023033"/>
    </source>
</evidence>
<dbReference type="SUPFAM" id="SSF48264">
    <property type="entry name" value="Cytochrome P450"/>
    <property type="match status" value="1"/>
</dbReference>
<dbReference type="PANTHER" id="PTHR46300">
    <property type="entry name" value="P450, PUTATIVE (EUROFUNG)-RELATED-RELATED"/>
    <property type="match status" value="1"/>
</dbReference>
<name>A0A067MHQ8_BOTB1</name>
<dbReference type="OrthoDB" id="2789670at2759"/>
<evidence type="ECO:0000256" key="7">
    <source>
        <dbReference type="ARBA" id="ARBA00023004"/>
    </source>
</evidence>
<evidence type="ECO:0000256" key="6">
    <source>
        <dbReference type="ARBA" id="ARBA00023002"/>
    </source>
</evidence>
<dbReference type="GO" id="GO:0004497">
    <property type="term" value="F:monooxygenase activity"/>
    <property type="evidence" value="ECO:0007669"/>
    <property type="project" value="UniProtKB-KW"/>
</dbReference>
<dbReference type="Gene3D" id="1.10.630.10">
    <property type="entry name" value="Cytochrome P450"/>
    <property type="match status" value="1"/>
</dbReference>
<dbReference type="GO" id="GO:0005506">
    <property type="term" value="F:iron ion binding"/>
    <property type="evidence" value="ECO:0007669"/>
    <property type="project" value="InterPro"/>
</dbReference>
<dbReference type="InterPro" id="IPR002401">
    <property type="entry name" value="Cyt_P450_E_grp-I"/>
</dbReference>
<evidence type="ECO:0000313" key="12">
    <source>
        <dbReference type="Proteomes" id="UP000027195"/>
    </source>
</evidence>
<evidence type="ECO:0000256" key="5">
    <source>
        <dbReference type="ARBA" id="ARBA00022723"/>
    </source>
</evidence>
<evidence type="ECO:0008006" key="13">
    <source>
        <dbReference type="Google" id="ProtNLM"/>
    </source>
</evidence>
<evidence type="ECO:0000256" key="10">
    <source>
        <dbReference type="RuleBase" id="RU000461"/>
    </source>
</evidence>
<evidence type="ECO:0000256" key="9">
    <source>
        <dbReference type="PIRSR" id="PIRSR602401-1"/>
    </source>
</evidence>
<dbReference type="InterPro" id="IPR050364">
    <property type="entry name" value="Cytochrome_P450_fung"/>
</dbReference>
<comment type="similarity">
    <text evidence="3 10">Belongs to the cytochrome P450 family.</text>
</comment>
<keyword evidence="4 9" id="KW-0349">Heme</keyword>
<comment type="pathway">
    <text evidence="2">Secondary metabolite biosynthesis.</text>
</comment>
<dbReference type="InterPro" id="IPR017972">
    <property type="entry name" value="Cyt_P450_CS"/>
</dbReference>